<dbReference type="EMBL" id="LBWA01000001">
    <property type="protein sequence ID" value="KKQ98796.1"/>
    <property type="molecule type" value="Genomic_DNA"/>
</dbReference>
<dbReference type="AlphaFoldDB" id="A0A0G0QAT0"/>
<evidence type="ECO:0000313" key="2">
    <source>
        <dbReference type="Proteomes" id="UP000034325"/>
    </source>
</evidence>
<organism evidence="1 2">
    <name type="scientific">Candidatus Woesebacteria bacterium GW2011_GWA1_39_12</name>
    <dbReference type="NCBI Taxonomy" id="1618549"/>
    <lineage>
        <taxon>Bacteria</taxon>
        <taxon>Candidatus Woeseibacteriota</taxon>
    </lineage>
</organism>
<name>A0A0G0QAT0_9BACT</name>
<accession>A0A0G0QAT0</accession>
<comment type="caution">
    <text evidence="1">The sequence shown here is derived from an EMBL/GenBank/DDBJ whole genome shotgun (WGS) entry which is preliminary data.</text>
</comment>
<proteinExistence type="predicted"/>
<dbReference type="Proteomes" id="UP000034325">
    <property type="component" value="Unassembled WGS sequence"/>
</dbReference>
<reference evidence="1 2" key="1">
    <citation type="journal article" date="2015" name="Nature">
        <title>rRNA introns, odd ribosomes, and small enigmatic genomes across a large radiation of phyla.</title>
        <authorList>
            <person name="Brown C.T."/>
            <person name="Hug L.A."/>
            <person name="Thomas B.C."/>
            <person name="Sharon I."/>
            <person name="Castelle C.J."/>
            <person name="Singh A."/>
            <person name="Wilkins M.J."/>
            <person name="Williams K.H."/>
            <person name="Banfield J.F."/>
        </authorList>
    </citation>
    <scope>NUCLEOTIDE SEQUENCE [LARGE SCALE GENOMIC DNA]</scope>
</reference>
<protein>
    <submittedName>
        <fullName evidence="1">Uncharacterized protein</fullName>
    </submittedName>
</protein>
<evidence type="ECO:0000313" key="1">
    <source>
        <dbReference type="EMBL" id="KKQ98796.1"/>
    </source>
</evidence>
<gene>
    <name evidence="1" type="ORF">UT23_C0001G0077</name>
</gene>
<sequence length="259" mass="28794">MSDQEQTTENPGVDALRKLEGLDWSKAINVPPGDSDRQEIRIFPNPAYIEIDHNIPLFNPSNILERKHTPPINYAVYFFGIMPKGGGNVPEEIRTLRFPVVARENKLGLEDEIFEELSQQTGKPVGQLRGESSFKKIGVIAGNISSNIHESLRMIFKTQPCVEMGTNYELSRDYPDLDAAIYSGWNGSVEKNKGLIDKNLVIITNPSKGAFWEIDVGIDQQILTDVAGNIMSPPITSDTIINASKIEIDLIDNLVKNNS</sequence>